<evidence type="ECO:0000256" key="1">
    <source>
        <dbReference type="SAM" id="Coils"/>
    </source>
</evidence>
<dbReference type="OrthoDB" id="9811201at2"/>
<organism evidence="2 3">
    <name type="scientific">Ruoffia tabacinasalis</name>
    <dbReference type="NCBI Taxonomy" id="87458"/>
    <lineage>
        <taxon>Bacteria</taxon>
        <taxon>Bacillati</taxon>
        <taxon>Bacillota</taxon>
        <taxon>Bacilli</taxon>
        <taxon>Lactobacillales</taxon>
        <taxon>Aerococcaceae</taxon>
        <taxon>Ruoffia</taxon>
    </lineage>
</organism>
<accession>A0A5R9DTT5</accession>
<comment type="caution">
    <text evidence="2">The sequence shown here is derived from an EMBL/GenBank/DDBJ whole genome shotgun (WGS) entry which is preliminary data.</text>
</comment>
<name>A0A5R9DTT5_9LACT</name>
<evidence type="ECO:0000313" key="2">
    <source>
        <dbReference type="EMBL" id="TLQ39158.1"/>
    </source>
</evidence>
<dbReference type="RefSeq" id="WP_138405419.1">
    <property type="nucleotide sequence ID" value="NZ_VBSP01000058.1"/>
</dbReference>
<protein>
    <submittedName>
        <fullName evidence="2">Uncharacterized protein</fullName>
    </submittedName>
</protein>
<dbReference type="EMBL" id="VBSP01000058">
    <property type="protein sequence ID" value="TLQ39158.1"/>
    <property type="molecule type" value="Genomic_DNA"/>
</dbReference>
<feature type="coiled-coil region" evidence="1">
    <location>
        <begin position="6"/>
        <end position="40"/>
    </location>
</feature>
<keyword evidence="1" id="KW-0175">Coiled coil</keyword>
<proteinExistence type="predicted"/>
<evidence type="ECO:0000313" key="3">
    <source>
        <dbReference type="Proteomes" id="UP000306420"/>
    </source>
</evidence>
<reference evidence="2 3" key="1">
    <citation type="submission" date="2019-05" db="EMBL/GenBank/DDBJ databases">
        <title>The metagenome of a microbial culture collection derived from dairy environment covers the genomic content of the human microbiome.</title>
        <authorList>
            <person name="Roder T."/>
            <person name="Wuthrich D."/>
            <person name="Sattari Z."/>
            <person name="Von Ah U."/>
            <person name="Bar C."/>
            <person name="Ronchi F."/>
            <person name="Macpherson A.J."/>
            <person name="Ganal-Vonarburg S.C."/>
            <person name="Bruggmann R."/>
            <person name="Vergeres G."/>
        </authorList>
    </citation>
    <scope>NUCLEOTIDE SEQUENCE [LARGE SCALE GENOMIC DNA]</scope>
    <source>
        <strain evidence="2 3">FAM 24227</strain>
    </source>
</reference>
<dbReference type="Proteomes" id="UP000306420">
    <property type="component" value="Unassembled WGS sequence"/>
</dbReference>
<dbReference type="AlphaFoldDB" id="A0A5R9DTT5"/>
<sequence length="181" mass="20992">MDILKIQELLNQQEQINAEIKQLNQKSFEINEELENYLLEKNVPKTKLSKRQLLESLGFTVSTTSKNGTQVSIIKNALVEYTVLFKQSRYYSESSHNAWYTFNSGIENYIDYVILEYSLGTGKTIYSIIDKILFSEIAEKAKKFPDGRFNIYILGDEEKASVHNKTIDLTETLNNFDILRK</sequence>
<gene>
    <name evidence="2" type="ORF">FEZ33_10945</name>
</gene>